<evidence type="ECO:0000256" key="1">
    <source>
        <dbReference type="ARBA" id="ARBA00023015"/>
    </source>
</evidence>
<dbReference type="PRINTS" id="PR00778">
    <property type="entry name" value="HTHARSR"/>
</dbReference>
<dbReference type="EMBL" id="JAATJH010000004">
    <property type="protein sequence ID" value="NJC27318.1"/>
    <property type="molecule type" value="Genomic_DNA"/>
</dbReference>
<dbReference type="InterPro" id="IPR036388">
    <property type="entry name" value="WH-like_DNA-bd_sf"/>
</dbReference>
<dbReference type="Pfam" id="PF01022">
    <property type="entry name" value="HTH_5"/>
    <property type="match status" value="1"/>
</dbReference>
<keyword evidence="2 5" id="KW-0238">DNA-binding</keyword>
<dbReference type="PANTHER" id="PTHR33154">
    <property type="entry name" value="TRANSCRIPTIONAL REGULATOR, ARSR FAMILY"/>
    <property type="match status" value="1"/>
</dbReference>
<dbReference type="SUPFAM" id="SSF46785">
    <property type="entry name" value="Winged helix' DNA-binding domain"/>
    <property type="match status" value="1"/>
</dbReference>
<comment type="caution">
    <text evidence="5">The sequence shown here is derived from an EMBL/GenBank/DDBJ whole genome shotgun (WGS) entry which is preliminary data.</text>
</comment>
<dbReference type="PROSITE" id="PS50987">
    <property type="entry name" value="HTH_ARSR_2"/>
    <property type="match status" value="1"/>
</dbReference>
<dbReference type="NCBIfam" id="NF033788">
    <property type="entry name" value="HTH_metalloreg"/>
    <property type="match status" value="1"/>
</dbReference>
<accession>A0ABX0XEV8</accession>
<keyword evidence="6" id="KW-1185">Reference proteome</keyword>
<dbReference type="InterPro" id="IPR011991">
    <property type="entry name" value="ArsR-like_HTH"/>
</dbReference>
<dbReference type="Proteomes" id="UP000770785">
    <property type="component" value="Unassembled WGS sequence"/>
</dbReference>
<dbReference type="GO" id="GO:0003677">
    <property type="term" value="F:DNA binding"/>
    <property type="evidence" value="ECO:0007669"/>
    <property type="project" value="UniProtKB-KW"/>
</dbReference>
<organism evidence="5 6">
    <name type="scientific">Neolewinella antarctica</name>
    <dbReference type="NCBI Taxonomy" id="442734"/>
    <lineage>
        <taxon>Bacteria</taxon>
        <taxon>Pseudomonadati</taxon>
        <taxon>Bacteroidota</taxon>
        <taxon>Saprospiria</taxon>
        <taxon>Saprospirales</taxon>
        <taxon>Lewinellaceae</taxon>
        <taxon>Neolewinella</taxon>
    </lineage>
</organism>
<evidence type="ECO:0000256" key="2">
    <source>
        <dbReference type="ARBA" id="ARBA00023125"/>
    </source>
</evidence>
<dbReference type="Gene3D" id="1.10.10.10">
    <property type="entry name" value="Winged helix-like DNA-binding domain superfamily/Winged helix DNA-binding domain"/>
    <property type="match status" value="1"/>
</dbReference>
<reference evidence="5 6" key="1">
    <citation type="submission" date="2020-03" db="EMBL/GenBank/DDBJ databases">
        <title>Genomic Encyclopedia of Type Strains, Phase IV (KMG-IV): sequencing the most valuable type-strain genomes for metagenomic binning, comparative biology and taxonomic classification.</title>
        <authorList>
            <person name="Goeker M."/>
        </authorList>
    </citation>
    <scope>NUCLEOTIDE SEQUENCE [LARGE SCALE GENOMIC DNA]</scope>
    <source>
        <strain evidence="5 6">DSM 105096</strain>
    </source>
</reference>
<evidence type="ECO:0000259" key="4">
    <source>
        <dbReference type="PROSITE" id="PS50987"/>
    </source>
</evidence>
<dbReference type="CDD" id="cd00090">
    <property type="entry name" value="HTH_ARSR"/>
    <property type="match status" value="1"/>
</dbReference>
<evidence type="ECO:0000313" key="6">
    <source>
        <dbReference type="Proteomes" id="UP000770785"/>
    </source>
</evidence>
<dbReference type="InterPro" id="IPR001845">
    <property type="entry name" value="HTH_ArsR_DNA-bd_dom"/>
</dbReference>
<dbReference type="InterPro" id="IPR036390">
    <property type="entry name" value="WH_DNA-bd_sf"/>
</dbReference>
<dbReference type="InterPro" id="IPR051081">
    <property type="entry name" value="HTH_MetalResp_TranReg"/>
</dbReference>
<dbReference type="PANTHER" id="PTHR33154:SF15">
    <property type="entry name" value="REGULATORY PROTEIN ARSR"/>
    <property type="match status" value="1"/>
</dbReference>
<dbReference type="SMART" id="SM00418">
    <property type="entry name" value="HTH_ARSR"/>
    <property type="match status" value="1"/>
</dbReference>
<protein>
    <submittedName>
        <fullName evidence="5">DNA-binding transcriptional ArsR family regulator</fullName>
    </submittedName>
</protein>
<name>A0ABX0XEV8_9BACT</name>
<keyword evidence="1" id="KW-0805">Transcription regulation</keyword>
<evidence type="ECO:0000313" key="5">
    <source>
        <dbReference type="EMBL" id="NJC27318.1"/>
    </source>
</evidence>
<gene>
    <name evidence="5" type="ORF">GGR27_002831</name>
</gene>
<dbReference type="RefSeq" id="WP_168038292.1">
    <property type="nucleotide sequence ID" value="NZ_JAATJH010000004.1"/>
</dbReference>
<proteinExistence type="predicted"/>
<keyword evidence="3" id="KW-0804">Transcription</keyword>
<evidence type="ECO:0000256" key="3">
    <source>
        <dbReference type="ARBA" id="ARBA00023163"/>
    </source>
</evidence>
<sequence length="112" mass="12404">MGLTKTEAYTAEQNQLADLLKALAHPARIAIVQQLLQKQCCVGKEFSAELPLSQPTISRHLRELKDAGIISGTIEGTSVSYCIAGERWREVQGLVHELFEGYWRSTDCCPGE</sequence>
<feature type="domain" description="HTH arsR-type" evidence="4">
    <location>
        <begin position="8"/>
        <end position="106"/>
    </location>
</feature>